<dbReference type="EMBL" id="OC001358">
    <property type="protein sequence ID" value="CAD7259732.1"/>
    <property type="molecule type" value="Genomic_DNA"/>
</dbReference>
<sequence length="97" mass="10685">MDIVELSYDTRLFDSSGTHPKTINNTIDVEGLTNHKNDSDESDATVNDEVLLPLLKECKNREGFRLFLFLRAVTVPMSSSDGSGEFNGSDATTSSLR</sequence>
<proteinExistence type="predicted"/>
<feature type="region of interest" description="Disordered" evidence="1">
    <location>
        <begin position="77"/>
        <end position="97"/>
    </location>
</feature>
<gene>
    <name evidence="2" type="ORF">TSIB3V08_LOCUS3931</name>
</gene>
<organism evidence="2">
    <name type="scientific">Timema shepardi</name>
    <name type="common">Walking stick</name>
    <dbReference type="NCBI Taxonomy" id="629360"/>
    <lineage>
        <taxon>Eukaryota</taxon>
        <taxon>Metazoa</taxon>
        <taxon>Ecdysozoa</taxon>
        <taxon>Arthropoda</taxon>
        <taxon>Hexapoda</taxon>
        <taxon>Insecta</taxon>
        <taxon>Pterygota</taxon>
        <taxon>Neoptera</taxon>
        <taxon>Polyneoptera</taxon>
        <taxon>Phasmatodea</taxon>
        <taxon>Timematodea</taxon>
        <taxon>Timematoidea</taxon>
        <taxon>Timematidae</taxon>
        <taxon>Timema</taxon>
    </lineage>
</organism>
<evidence type="ECO:0000256" key="1">
    <source>
        <dbReference type="SAM" id="MobiDB-lite"/>
    </source>
</evidence>
<reference evidence="2" key="1">
    <citation type="submission" date="2020-11" db="EMBL/GenBank/DDBJ databases">
        <authorList>
            <person name="Tran Van P."/>
        </authorList>
    </citation>
    <scope>NUCLEOTIDE SEQUENCE</scope>
</reference>
<evidence type="ECO:0000313" key="2">
    <source>
        <dbReference type="EMBL" id="CAD7259732.1"/>
    </source>
</evidence>
<dbReference type="AlphaFoldDB" id="A0A7R9AUF2"/>
<protein>
    <submittedName>
        <fullName evidence="2">Uncharacterized protein</fullName>
    </submittedName>
</protein>
<accession>A0A7R9AUF2</accession>
<name>A0A7R9AUF2_TIMSH</name>